<sequence length="148" mass="15404">MSDRPHQDDQRTVPSGPTAPTGSGARALDVVLRIVGGVVAVWGGVLTALLEAFLVPLRIGGVRIPFSLLLAVVCNILLMLFARAATGNRFVALLPGIAWFVVTIVLSGQTAAGDTVLVGNDWMPIALLLVGAASVTVGAFLVVVRRPR</sequence>
<keyword evidence="2" id="KW-1133">Transmembrane helix</keyword>
<accession>A0A8J3NCH1</accession>
<dbReference type="AlphaFoldDB" id="A0A8J3NCH1"/>
<dbReference type="EMBL" id="BOMB01000015">
    <property type="protein sequence ID" value="GID11767.1"/>
    <property type="molecule type" value="Genomic_DNA"/>
</dbReference>
<evidence type="ECO:0000256" key="1">
    <source>
        <dbReference type="SAM" id="MobiDB-lite"/>
    </source>
</evidence>
<feature type="transmembrane region" description="Helical" evidence="2">
    <location>
        <begin position="90"/>
        <end position="110"/>
    </location>
</feature>
<reference evidence="3" key="1">
    <citation type="submission" date="2021-01" db="EMBL/GenBank/DDBJ databases">
        <title>Whole genome shotgun sequence of Actinocatenispora rupis NBRC 107355.</title>
        <authorList>
            <person name="Komaki H."/>
            <person name="Tamura T."/>
        </authorList>
    </citation>
    <scope>NUCLEOTIDE SEQUENCE</scope>
    <source>
        <strain evidence="3">NBRC 107355</strain>
    </source>
</reference>
<proteinExistence type="predicted"/>
<organism evidence="3 4">
    <name type="scientific">Actinocatenispora rupis</name>
    <dbReference type="NCBI Taxonomy" id="519421"/>
    <lineage>
        <taxon>Bacteria</taxon>
        <taxon>Bacillati</taxon>
        <taxon>Actinomycetota</taxon>
        <taxon>Actinomycetes</taxon>
        <taxon>Micromonosporales</taxon>
        <taxon>Micromonosporaceae</taxon>
        <taxon>Actinocatenispora</taxon>
    </lineage>
</organism>
<keyword evidence="2" id="KW-0472">Membrane</keyword>
<dbReference type="RefSeq" id="WP_203657776.1">
    <property type="nucleotide sequence ID" value="NZ_BAAAZM010000005.1"/>
</dbReference>
<gene>
    <name evidence="3" type="ORF">Aru02nite_26560</name>
</gene>
<dbReference type="Proteomes" id="UP000612808">
    <property type="component" value="Unassembled WGS sequence"/>
</dbReference>
<keyword evidence="4" id="KW-1185">Reference proteome</keyword>
<feature type="transmembrane region" description="Helical" evidence="2">
    <location>
        <begin position="30"/>
        <end position="50"/>
    </location>
</feature>
<feature type="compositionally biased region" description="Basic and acidic residues" evidence="1">
    <location>
        <begin position="1"/>
        <end position="11"/>
    </location>
</feature>
<comment type="caution">
    <text evidence="3">The sequence shown here is derived from an EMBL/GenBank/DDBJ whole genome shotgun (WGS) entry which is preliminary data.</text>
</comment>
<evidence type="ECO:0000256" key="2">
    <source>
        <dbReference type="SAM" id="Phobius"/>
    </source>
</evidence>
<name>A0A8J3NCH1_9ACTN</name>
<feature type="region of interest" description="Disordered" evidence="1">
    <location>
        <begin position="1"/>
        <end position="21"/>
    </location>
</feature>
<evidence type="ECO:0000313" key="4">
    <source>
        <dbReference type="Proteomes" id="UP000612808"/>
    </source>
</evidence>
<evidence type="ECO:0000313" key="3">
    <source>
        <dbReference type="EMBL" id="GID11767.1"/>
    </source>
</evidence>
<protein>
    <submittedName>
        <fullName evidence="3">Uncharacterized protein</fullName>
    </submittedName>
</protein>
<feature type="transmembrane region" description="Helical" evidence="2">
    <location>
        <begin position="122"/>
        <end position="144"/>
    </location>
</feature>
<keyword evidence="2" id="KW-0812">Transmembrane</keyword>
<feature type="compositionally biased region" description="Polar residues" evidence="1">
    <location>
        <begin position="12"/>
        <end position="21"/>
    </location>
</feature>
<feature type="transmembrane region" description="Helical" evidence="2">
    <location>
        <begin position="62"/>
        <end position="81"/>
    </location>
</feature>